<keyword evidence="4" id="KW-0472">Membrane</keyword>
<dbReference type="OrthoDB" id="260091at2759"/>
<gene>
    <name evidence="7" type="ORF">Mgra_00000213</name>
</gene>
<keyword evidence="2" id="KW-0479">Metal-binding</keyword>
<keyword evidence="3" id="KW-0408">Iron</keyword>
<dbReference type="Pfam" id="PF00487">
    <property type="entry name" value="FA_desaturase"/>
    <property type="match status" value="1"/>
</dbReference>
<dbReference type="InterPro" id="IPR036400">
    <property type="entry name" value="Cyt_B5-like_heme/steroid_sf"/>
</dbReference>
<evidence type="ECO:0000259" key="6">
    <source>
        <dbReference type="Pfam" id="PF00487"/>
    </source>
</evidence>
<feature type="transmembrane region" description="Helical" evidence="4">
    <location>
        <begin position="192"/>
        <end position="212"/>
    </location>
</feature>
<dbReference type="PANTHER" id="PTHR19353">
    <property type="entry name" value="FATTY ACID DESATURASE 2"/>
    <property type="match status" value="1"/>
</dbReference>
<evidence type="ECO:0000256" key="4">
    <source>
        <dbReference type="SAM" id="Phobius"/>
    </source>
</evidence>
<dbReference type="GO" id="GO:0020037">
    <property type="term" value="F:heme binding"/>
    <property type="evidence" value="ECO:0007669"/>
    <property type="project" value="InterPro"/>
</dbReference>
<dbReference type="SUPFAM" id="SSF55856">
    <property type="entry name" value="Cytochrome b5-like heme/steroid binding domain"/>
    <property type="match status" value="1"/>
</dbReference>
<evidence type="ECO:0000259" key="5">
    <source>
        <dbReference type="Pfam" id="PF00173"/>
    </source>
</evidence>
<dbReference type="CDD" id="cd03506">
    <property type="entry name" value="Delta6-FADS-like"/>
    <property type="match status" value="1"/>
</dbReference>
<dbReference type="GO" id="GO:0016020">
    <property type="term" value="C:membrane"/>
    <property type="evidence" value="ECO:0007669"/>
    <property type="project" value="TreeGrafter"/>
</dbReference>
<evidence type="ECO:0000256" key="3">
    <source>
        <dbReference type="ARBA" id="ARBA00023004"/>
    </source>
</evidence>
<dbReference type="PANTHER" id="PTHR19353:SF83">
    <property type="entry name" value="DELTA(6)-FATTY-ACID DESATURASE FAT-3"/>
    <property type="match status" value="1"/>
</dbReference>
<feature type="transmembrane region" description="Helical" evidence="4">
    <location>
        <begin position="257"/>
        <end position="277"/>
    </location>
</feature>
<feature type="domain" description="Cytochrome b5 heme-binding" evidence="5">
    <location>
        <begin position="8"/>
        <end position="54"/>
    </location>
</feature>
<dbReference type="PROSITE" id="PS00191">
    <property type="entry name" value="CYTOCHROME_B5_1"/>
    <property type="match status" value="1"/>
</dbReference>
<accession>A0A8T0A668</accession>
<proteinExistence type="predicted"/>
<comment type="caution">
    <text evidence="7">The sequence shown here is derived from an EMBL/GenBank/DDBJ whole genome shotgun (WGS) entry which is preliminary data.</text>
</comment>
<dbReference type="InterPro" id="IPR018506">
    <property type="entry name" value="Cyt_B5_heme-BS"/>
</dbReference>
<keyword evidence="4" id="KW-1133">Transmembrane helix</keyword>
<evidence type="ECO:0000313" key="7">
    <source>
        <dbReference type="EMBL" id="KAF7640393.1"/>
    </source>
</evidence>
<keyword evidence="1" id="KW-0349">Heme</keyword>
<keyword evidence="8" id="KW-1185">Reference proteome</keyword>
<name>A0A8T0A668_9BILA</name>
<dbReference type="GO" id="GO:0016717">
    <property type="term" value="F:oxidoreductase activity, acting on paired donors, with oxidation of a pair of donors resulting in the reduction of molecular oxygen to two molecules of water"/>
    <property type="evidence" value="ECO:0007669"/>
    <property type="project" value="TreeGrafter"/>
</dbReference>
<evidence type="ECO:0000256" key="1">
    <source>
        <dbReference type="ARBA" id="ARBA00022617"/>
    </source>
</evidence>
<dbReference type="Gene3D" id="3.10.120.10">
    <property type="entry name" value="Cytochrome b5-like heme/steroid binding domain"/>
    <property type="match status" value="1"/>
</dbReference>
<organism evidence="7 8">
    <name type="scientific">Meloidogyne graminicola</name>
    <dbReference type="NCBI Taxonomy" id="189291"/>
    <lineage>
        <taxon>Eukaryota</taxon>
        <taxon>Metazoa</taxon>
        <taxon>Ecdysozoa</taxon>
        <taxon>Nematoda</taxon>
        <taxon>Chromadorea</taxon>
        <taxon>Rhabditida</taxon>
        <taxon>Tylenchina</taxon>
        <taxon>Tylenchomorpha</taxon>
        <taxon>Tylenchoidea</taxon>
        <taxon>Meloidogynidae</taxon>
        <taxon>Meloidogyninae</taxon>
        <taxon>Meloidogyne</taxon>
    </lineage>
</organism>
<sequence>MDENKEKLIMKINNRWIYLTEEFIKSHPGGPVITQYRNADATHIFHAFHEGSKKAYKQLELLKEVNKPLNSFNQIQRDNENEIIDNDDFVVINYNIPLEKEKKIVIEFEKLRQFILKLNLILKLILIRFNDLLSLFFGNFAQGFSRDWWKDKHNLHHATTNIISRDGDIDLSPLLALVPNDLYKQKTLISNLIIRLIIPYQYFYFTLMYPLLRISWLIQSILHSFTSINIYFPLTLFLHWFWVFFQLWLLPSNFIRIIYFLISQLGAGLFIALVVSYNHNSVSKFPENSGLLNNFAALHILTTRNMKSSLFVDWFWGGLNYQIEHHLFPTMPRPNLKKCSLLVKQFCLDTELNYLEDDFLTGYFASLKLLYKISKRAINLNSSK</sequence>
<evidence type="ECO:0000313" key="8">
    <source>
        <dbReference type="Proteomes" id="UP000605970"/>
    </source>
</evidence>
<reference evidence="7" key="1">
    <citation type="journal article" date="2020" name="Ecol. Evol.">
        <title>Genome structure and content of the rice root-knot nematode (Meloidogyne graminicola).</title>
        <authorList>
            <person name="Phan N.T."/>
            <person name="Danchin E.G.J."/>
            <person name="Klopp C."/>
            <person name="Perfus-Barbeoch L."/>
            <person name="Kozlowski D.K."/>
            <person name="Koutsovoulos G.D."/>
            <person name="Lopez-Roques C."/>
            <person name="Bouchez O."/>
            <person name="Zahm M."/>
            <person name="Besnard G."/>
            <person name="Bellafiore S."/>
        </authorList>
    </citation>
    <scope>NUCLEOTIDE SEQUENCE</scope>
    <source>
        <strain evidence="7">VN-18</strain>
    </source>
</reference>
<dbReference type="PIRSF" id="PIRSF015921">
    <property type="entry name" value="FA_sphinglp_des"/>
    <property type="match status" value="1"/>
</dbReference>
<keyword evidence="4" id="KW-0812">Transmembrane</keyword>
<feature type="transmembrane region" description="Helical" evidence="4">
    <location>
        <begin position="224"/>
        <end position="245"/>
    </location>
</feature>
<evidence type="ECO:0000256" key="2">
    <source>
        <dbReference type="ARBA" id="ARBA00022723"/>
    </source>
</evidence>
<feature type="domain" description="Fatty acid desaturase" evidence="6">
    <location>
        <begin position="128"/>
        <end position="354"/>
    </location>
</feature>
<protein>
    <submittedName>
        <fullName evidence="7">CRE-FAT-3 protein</fullName>
    </submittedName>
</protein>
<dbReference type="GO" id="GO:0046872">
    <property type="term" value="F:metal ion binding"/>
    <property type="evidence" value="ECO:0007669"/>
    <property type="project" value="UniProtKB-KW"/>
</dbReference>
<dbReference type="Proteomes" id="UP000605970">
    <property type="component" value="Unassembled WGS sequence"/>
</dbReference>
<dbReference type="InterPro" id="IPR012171">
    <property type="entry name" value="Fatty_acid_desaturase"/>
</dbReference>
<dbReference type="GO" id="GO:0006629">
    <property type="term" value="P:lipid metabolic process"/>
    <property type="evidence" value="ECO:0007669"/>
    <property type="project" value="InterPro"/>
</dbReference>
<dbReference type="EMBL" id="JABEBT010000001">
    <property type="protein sequence ID" value="KAF7640393.1"/>
    <property type="molecule type" value="Genomic_DNA"/>
</dbReference>
<dbReference type="InterPro" id="IPR001199">
    <property type="entry name" value="Cyt_B5-like_heme/steroid-bd"/>
</dbReference>
<dbReference type="Pfam" id="PF00173">
    <property type="entry name" value="Cyt-b5"/>
    <property type="match status" value="1"/>
</dbReference>
<dbReference type="InterPro" id="IPR005804">
    <property type="entry name" value="FA_desaturase_dom"/>
</dbReference>
<dbReference type="AlphaFoldDB" id="A0A8T0A668"/>